<feature type="region of interest" description="Disordered" evidence="7">
    <location>
        <begin position="1"/>
        <end position="24"/>
    </location>
</feature>
<dbReference type="EMBL" id="PNQX01000002">
    <property type="protein sequence ID" value="PMQ19250.1"/>
    <property type="molecule type" value="Genomic_DNA"/>
</dbReference>
<feature type="domain" description="Threonine/serine exporter-like N-terminal" evidence="9">
    <location>
        <begin position="145"/>
        <end position="384"/>
    </location>
</feature>
<dbReference type="AlphaFoldDB" id="A0A2N7RZD2"/>
<comment type="similarity">
    <text evidence="6">Belongs to the ThrE exporter (TC 2.A.79) family.</text>
</comment>
<feature type="compositionally biased region" description="Basic and acidic residues" evidence="7">
    <location>
        <begin position="1"/>
        <end position="10"/>
    </location>
</feature>
<dbReference type="InterPro" id="IPR050539">
    <property type="entry name" value="ThrE_Dicarb/AminoAcid_Exp"/>
</dbReference>
<feature type="domain" description="Threonine/serine exporter-like N-terminal" evidence="9">
    <location>
        <begin position="401"/>
        <end position="535"/>
    </location>
</feature>
<comment type="subcellular location">
    <subcellularLocation>
        <location evidence="1">Cell membrane</location>
        <topology evidence="1">Multi-pass membrane protein</topology>
    </subcellularLocation>
</comment>
<evidence type="ECO:0000256" key="5">
    <source>
        <dbReference type="ARBA" id="ARBA00023136"/>
    </source>
</evidence>
<evidence type="ECO:0000256" key="2">
    <source>
        <dbReference type="ARBA" id="ARBA00022475"/>
    </source>
</evidence>
<evidence type="ECO:0000313" key="10">
    <source>
        <dbReference type="EMBL" id="PMQ19250.1"/>
    </source>
</evidence>
<dbReference type="GO" id="GO:0005886">
    <property type="term" value="C:plasma membrane"/>
    <property type="evidence" value="ECO:0007669"/>
    <property type="project" value="UniProtKB-SubCell"/>
</dbReference>
<feature type="transmembrane region" description="Helical" evidence="8">
    <location>
        <begin position="403"/>
        <end position="422"/>
    </location>
</feature>
<evidence type="ECO:0000256" key="6">
    <source>
        <dbReference type="ARBA" id="ARBA00034125"/>
    </source>
</evidence>
<evidence type="ECO:0000256" key="7">
    <source>
        <dbReference type="SAM" id="MobiDB-lite"/>
    </source>
</evidence>
<feature type="transmembrane region" description="Helical" evidence="8">
    <location>
        <begin position="302"/>
        <end position="323"/>
    </location>
</feature>
<evidence type="ECO:0000256" key="8">
    <source>
        <dbReference type="SAM" id="Phobius"/>
    </source>
</evidence>
<proteinExistence type="inferred from homology"/>
<feature type="transmembrane region" description="Helical" evidence="8">
    <location>
        <begin position="480"/>
        <end position="502"/>
    </location>
</feature>
<keyword evidence="2" id="KW-1003">Cell membrane</keyword>
<keyword evidence="5 8" id="KW-0472">Membrane</keyword>
<feature type="transmembrane region" description="Helical" evidence="8">
    <location>
        <begin position="260"/>
        <end position="282"/>
    </location>
</feature>
<dbReference type="GO" id="GO:0015744">
    <property type="term" value="P:succinate transport"/>
    <property type="evidence" value="ECO:0007669"/>
    <property type="project" value="TreeGrafter"/>
</dbReference>
<accession>A0A2N7RZD2</accession>
<reference evidence="10 11" key="1">
    <citation type="journal article" date="2017" name="Elife">
        <title>Extensive horizontal gene transfer in cheese-associated bacteria.</title>
        <authorList>
            <person name="Bonham K.S."/>
            <person name="Wolfe B.E."/>
            <person name="Dutton R.J."/>
        </authorList>
    </citation>
    <scope>NUCLEOTIDE SEQUENCE [LARGE SCALE GENOMIC DNA]</scope>
    <source>
        <strain evidence="10 11">JB182</strain>
    </source>
</reference>
<name>A0A2N7RZD2_9MICC</name>
<comment type="caution">
    <text evidence="10">The sequence shown here is derived from an EMBL/GenBank/DDBJ whole genome shotgun (WGS) entry which is preliminary data.</text>
</comment>
<evidence type="ECO:0000259" key="9">
    <source>
        <dbReference type="Pfam" id="PF06738"/>
    </source>
</evidence>
<dbReference type="Proteomes" id="UP000235739">
    <property type="component" value="Unassembled WGS sequence"/>
</dbReference>
<dbReference type="PANTHER" id="PTHR34390">
    <property type="entry name" value="UPF0442 PROTEIN YJJB-RELATED"/>
    <property type="match status" value="1"/>
</dbReference>
<dbReference type="Pfam" id="PF06738">
    <property type="entry name" value="ThrE"/>
    <property type="match status" value="2"/>
</dbReference>
<gene>
    <name evidence="10" type="ORF">CIK84_11065</name>
</gene>
<dbReference type="InterPro" id="IPR010619">
    <property type="entry name" value="ThrE-like_N"/>
</dbReference>
<feature type="transmembrane region" description="Helical" evidence="8">
    <location>
        <begin position="429"/>
        <end position="450"/>
    </location>
</feature>
<evidence type="ECO:0000256" key="4">
    <source>
        <dbReference type="ARBA" id="ARBA00022989"/>
    </source>
</evidence>
<feature type="transmembrane region" description="Helical" evidence="8">
    <location>
        <begin position="522"/>
        <end position="543"/>
    </location>
</feature>
<feature type="transmembrane region" description="Helical" evidence="8">
    <location>
        <begin position="329"/>
        <end position="349"/>
    </location>
</feature>
<feature type="transmembrane region" description="Helical" evidence="8">
    <location>
        <begin position="361"/>
        <end position="383"/>
    </location>
</feature>
<organism evidence="10 11">
    <name type="scientific">Glutamicibacter arilaitensis</name>
    <dbReference type="NCBI Taxonomy" id="256701"/>
    <lineage>
        <taxon>Bacteria</taxon>
        <taxon>Bacillati</taxon>
        <taxon>Actinomycetota</taxon>
        <taxon>Actinomycetes</taxon>
        <taxon>Micrococcales</taxon>
        <taxon>Micrococcaceae</taxon>
        <taxon>Glutamicibacter</taxon>
    </lineage>
</organism>
<dbReference type="PANTHER" id="PTHR34390:SF2">
    <property type="entry name" value="SUCCINATE TRANSPORTER SUBUNIT YJJP-RELATED"/>
    <property type="match status" value="1"/>
</dbReference>
<feature type="transmembrane region" description="Helical" evidence="8">
    <location>
        <begin position="456"/>
        <end position="473"/>
    </location>
</feature>
<sequence length="556" mass="59239">MAYRSDEERSTSSNAVGEDPAPIAGAMPRIVTSEINMGFHPEEPVEEPLMASELPLNTAVSANVAAADATDIEWRTGQVHTTDEGITLMPTRANPVARRLLAKMWISDAPPTEALNIVERLQGTPYANPKINVDQDASNRRTMEFALDLGETLIRYGAGALEVETSVIAVTAALGLSHLDVDITNQSLHLNYSPPDGESYSVLRVVRSYTSNYAGMVLVHELVSDIIAGGVSRTASAARLKQITRKPKPFPRWIAATSRAVFAAAFVLFIGGSWAGALVAMISSSLVTQISRYGSRWRVPEFFTIAASTLTVTVIALLGHQFHAPLDPALVVSGGILLLLPSGRFVSALQDAINGFPVTAVGRLFSASLIYGAILCGIATALVISDLLGGEKVDVHKIVQTEYPTWLLVVLVGVAIVAGAVTEQSALRLLLPTAGIAVGGYLVMLLAESMGLGDRATPALVATVIGFAARFAADKLRSPQLVLAAPAVMFLLPGLMIFRAMYGIVINVDETAAGLVEMFNAMAIMLSIAGGVVFGDTLCRPLTSNARRERRRIRRR</sequence>
<dbReference type="GO" id="GO:0022857">
    <property type="term" value="F:transmembrane transporter activity"/>
    <property type="evidence" value="ECO:0007669"/>
    <property type="project" value="InterPro"/>
</dbReference>
<evidence type="ECO:0000256" key="1">
    <source>
        <dbReference type="ARBA" id="ARBA00004651"/>
    </source>
</evidence>
<evidence type="ECO:0000313" key="11">
    <source>
        <dbReference type="Proteomes" id="UP000235739"/>
    </source>
</evidence>
<evidence type="ECO:0000256" key="3">
    <source>
        <dbReference type="ARBA" id="ARBA00022692"/>
    </source>
</evidence>
<protein>
    <recommendedName>
        <fullName evidence="9">Threonine/serine exporter-like N-terminal domain-containing protein</fullName>
    </recommendedName>
</protein>
<dbReference type="RefSeq" id="WP_102598489.1">
    <property type="nucleotide sequence ID" value="NZ_JBQDUD010000016.1"/>
</dbReference>
<keyword evidence="4 8" id="KW-1133">Transmembrane helix</keyword>
<keyword evidence="3 8" id="KW-0812">Transmembrane</keyword>